<accession>A0ABP1DBR5</accession>
<dbReference type="Proteomes" id="UP001497453">
    <property type="component" value="Chromosome 3"/>
</dbReference>
<evidence type="ECO:0000256" key="2">
    <source>
        <dbReference type="ARBA" id="ARBA00022553"/>
    </source>
</evidence>
<evidence type="ECO:0000259" key="3">
    <source>
        <dbReference type="Pfam" id="PF07993"/>
    </source>
</evidence>
<dbReference type="InterPro" id="IPR013120">
    <property type="entry name" value="FAR_NAD-bd"/>
</dbReference>
<dbReference type="Gene3D" id="3.40.50.720">
    <property type="entry name" value="NAD(P)-binding Rossmann-like Domain"/>
    <property type="match status" value="1"/>
</dbReference>
<dbReference type="InterPro" id="IPR036291">
    <property type="entry name" value="NAD(P)-bd_dom_sf"/>
</dbReference>
<dbReference type="PANTHER" id="PTHR44845">
    <property type="entry name" value="CARRIER DOMAIN-CONTAINING PROTEIN"/>
    <property type="match status" value="1"/>
</dbReference>
<gene>
    <name evidence="4" type="ORF">GFSPODELE1_LOCUS4807</name>
</gene>
<dbReference type="PANTHER" id="PTHR44845:SF1">
    <property type="entry name" value="L-2-AMINOADIPATE REDUCTASE"/>
    <property type="match status" value="1"/>
</dbReference>
<protein>
    <recommendedName>
        <fullName evidence="3">Thioester reductase (TE) domain-containing protein</fullName>
    </recommendedName>
</protein>
<keyword evidence="5" id="KW-1185">Reference proteome</keyword>
<dbReference type="SUPFAM" id="SSF51735">
    <property type="entry name" value="NAD(P)-binding Rossmann-fold domains"/>
    <property type="match status" value="1"/>
</dbReference>
<dbReference type="EMBL" id="OZ037946">
    <property type="protein sequence ID" value="CAL1704007.1"/>
    <property type="molecule type" value="Genomic_DNA"/>
</dbReference>
<keyword evidence="2" id="KW-0597">Phosphoprotein</keyword>
<evidence type="ECO:0000256" key="1">
    <source>
        <dbReference type="ARBA" id="ARBA00022450"/>
    </source>
</evidence>
<evidence type="ECO:0000313" key="4">
    <source>
        <dbReference type="EMBL" id="CAL1704007.1"/>
    </source>
</evidence>
<reference evidence="5" key="1">
    <citation type="submission" date="2024-04" db="EMBL/GenBank/DDBJ databases">
        <authorList>
            <person name="Shaw F."/>
            <person name="Minotto A."/>
        </authorList>
    </citation>
    <scope>NUCLEOTIDE SEQUENCE [LARGE SCALE GENOMIC DNA]</scope>
</reference>
<sequence length="413" mass="45427">MPLSEMNDMIAKYSARLPLPQDASVGPRPREELVVLLTGSTGALGADFLAALIGNNRVAHVYSLNRSPNVVDRQRVALERRELDPGIVLSKKLTSLEGDVSKADLGLSSETFDELKRTVTHIVHNAWRVNFNAPLSSFGGYIEGTCNLLRLAATSSHAAQFLYTSSLGIAQGWRVEDGIVPENAHWRPEAALTFGYTRSKYVVEHLLSKAAKSGLPATTLRLGQVCGSSATGAWPTTEWVPILVKSSIALGCLPLHDTILYWLPSDTLAAALLDYITTQEPLPELLTIIHPRPIAWKDIIGSISDALGQLPIVSFPEWFAKLEAISKNASAEDLERIPALKLMPFFRSTAHENATGRSRMVPKFESKNAQKFSETLRNEPPVSHEHAHAWVNYWKRCGFIPSQSAELHINSKL</sequence>
<name>A0ABP1DBR5_9APHY</name>
<proteinExistence type="predicted"/>
<feature type="domain" description="Thioester reductase (TE)" evidence="3">
    <location>
        <begin position="37"/>
        <end position="271"/>
    </location>
</feature>
<keyword evidence="1" id="KW-0596">Phosphopantetheine</keyword>
<evidence type="ECO:0000313" key="5">
    <source>
        <dbReference type="Proteomes" id="UP001497453"/>
    </source>
</evidence>
<dbReference type="Pfam" id="PF07993">
    <property type="entry name" value="NAD_binding_4"/>
    <property type="match status" value="1"/>
</dbReference>
<organism evidence="4 5">
    <name type="scientific">Somion occarium</name>
    <dbReference type="NCBI Taxonomy" id="3059160"/>
    <lineage>
        <taxon>Eukaryota</taxon>
        <taxon>Fungi</taxon>
        <taxon>Dikarya</taxon>
        <taxon>Basidiomycota</taxon>
        <taxon>Agaricomycotina</taxon>
        <taxon>Agaricomycetes</taxon>
        <taxon>Polyporales</taxon>
        <taxon>Cerrenaceae</taxon>
        <taxon>Somion</taxon>
    </lineage>
</organism>